<dbReference type="NCBIfam" id="TIGR01856">
    <property type="entry name" value="hisJ_fam"/>
    <property type="match status" value="1"/>
</dbReference>
<dbReference type="GO" id="GO:0000105">
    <property type="term" value="P:L-histidine biosynthetic process"/>
    <property type="evidence" value="ECO:0007669"/>
    <property type="project" value="UniProtKB-UniRule"/>
</dbReference>
<evidence type="ECO:0000313" key="11">
    <source>
        <dbReference type="Proteomes" id="UP000433181"/>
    </source>
</evidence>
<dbReference type="PANTHER" id="PTHR21039">
    <property type="entry name" value="HISTIDINOL PHOSPHATASE-RELATED"/>
    <property type="match status" value="1"/>
</dbReference>
<dbReference type="Pfam" id="PF02811">
    <property type="entry name" value="PHP"/>
    <property type="match status" value="1"/>
</dbReference>
<dbReference type="AlphaFoldDB" id="A0A6I2UEY7"/>
<dbReference type="InterPro" id="IPR010140">
    <property type="entry name" value="Histidinol_P_phosphatase_HisJ"/>
</dbReference>
<organism evidence="10 11">
    <name type="scientific">Anaerovibrio slackiae</name>
    <dbReference type="NCBI Taxonomy" id="2652309"/>
    <lineage>
        <taxon>Bacteria</taxon>
        <taxon>Bacillati</taxon>
        <taxon>Bacillota</taxon>
        <taxon>Negativicutes</taxon>
        <taxon>Selenomonadales</taxon>
        <taxon>Selenomonadaceae</taxon>
        <taxon>Anaerovibrio</taxon>
    </lineage>
</organism>
<evidence type="ECO:0000256" key="4">
    <source>
        <dbReference type="ARBA" id="ARBA00022605"/>
    </source>
</evidence>
<evidence type="ECO:0000256" key="7">
    <source>
        <dbReference type="ARBA" id="ARBA00049158"/>
    </source>
</evidence>
<evidence type="ECO:0000256" key="1">
    <source>
        <dbReference type="ARBA" id="ARBA00004970"/>
    </source>
</evidence>
<dbReference type="GeneID" id="96778340"/>
<dbReference type="PANTHER" id="PTHR21039:SF0">
    <property type="entry name" value="HISTIDINOL-PHOSPHATASE"/>
    <property type="match status" value="1"/>
</dbReference>
<reference evidence="10 11" key="1">
    <citation type="submission" date="2019-08" db="EMBL/GenBank/DDBJ databases">
        <title>In-depth cultivation of the pig gut microbiome towards novel bacterial diversity and tailored functional studies.</title>
        <authorList>
            <person name="Wylensek D."/>
            <person name="Hitch T.C.A."/>
            <person name="Clavel T."/>
        </authorList>
    </citation>
    <scope>NUCLEOTIDE SEQUENCE [LARGE SCALE GENOMIC DNA]</scope>
    <source>
        <strain evidence="10 11">WCA-693-APC-5D-A</strain>
    </source>
</reference>
<dbReference type="EC" id="3.1.3.15" evidence="3 8"/>
<dbReference type="GO" id="GO:0005737">
    <property type="term" value="C:cytoplasm"/>
    <property type="evidence" value="ECO:0007669"/>
    <property type="project" value="TreeGrafter"/>
</dbReference>
<keyword evidence="5 8" id="KW-0378">Hydrolase</keyword>
<dbReference type="RefSeq" id="WP_154406577.1">
    <property type="nucleotide sequence ID" value="NZ_VUNR01000007.1"/>
</dbReference>
<keyword evidence="11" id="KW-1185">Reference proteome</keyword>
<keyword evidence="4 8" id="KW-0028">Amino-acid biosynthesis</keyword>
<comment type="caution">
    <text evidence="10">The sequence shown here is derived from an EMBL/GenBank/DDBJ whole genome shotgun (WGS) entry which is preliminary data.</text>
</comment>
<evidence type="ECO:0000259" key="9">
    <source>
        <dbReference type="Pfam" id="PF02811"/>
    </source>
</evidence>
<dbReference type="GO" id="GO:0004401">
    <property type="term" value="F:histidinol-phosphatase activity"/>
    <property type="evidence" value="ECO:0007669"/>
    <property type="project" value="UniProtKB-UniRule"/>
</dbReference>
<evidence type="ECO:0000256" key="5">
    <source>
        <dbReference type="ARBA" id="ARBA00022801"/>
    </source>
</evidence>
<proteinExistence type="inferred from homology"/>
<name>A0A6I2UEY7_9FIRM</name>
<comment type="catalytic activity">
    <reaction evidence="7 8">
        <text>L-histidinol phosphate + H2O = L-histidinol + phosphate</text>
        <dbReference type="Rhea" id="RHEA:14465"/>
        <dbReference type="ChEBI" id="CHEBI:15377"/>
        <dbReference type="ChEBI" id="CHEBI:43474"/>
        <dbReference type="ChEBI" id="CHEBI:57699"/>
        <dbReference type="ChEBI" id="CHEBI:57980"/>
        <dbReference type="EC" id="3.1.3.15"/>
    </reaction>
</comment>
<evidence type="ECO:0000256" key="6">
    <source>
        <dbReference type="ARBA" id="ARBA00023102"/>
    </source>
</evidence>
<evidence type="ECO:0000256" key="8">
    <source>
        <dbReference type="RuleBase" id="RU366003"/>
    </source>
</evidence>
<gene>
    <name evidence="10" type="ORF">FYJ84_05375</name>
</gene>
<dbReference type="SUPFAM" id="SSF89550">
    <property type="entry name" value="PHP domain-like"/>
    <property type="match status" value="1"/>
</dbReference>
<accession>A0A6I2UEY7</accession>
<feature type="domain" description="PHP" evidence="9">
    <location>
        <begin position="4"/>
        <end position="209"/>
    </location>
</feature>
<keyword evidence="6 8" id="KW-0368">Histidine biosynthesis</keyword>
<dbReference type="Gene3D" id="3.20.20.140">
    <property type="entry name" value="Metal-dependent hydrolases"/>
    <property type="match status" value="1"/>
</dbReference>
<comment type="pathway">
    <text evidence="1 8">Amino-acid biosynthesis; L-histidine biosynthesis; L-histidine from 5-phospho-alpha-D-ribose 1-diphosphate: step 8/9.</text>
</comment>
<dbReference type="UniPathway" id="UPA00031">
    <property type="reaction ID" value="UER00013"/>
</dbReference>
<sequence length="280" mass="33135">MYTDYHIHTEFSDDSLERMETHIERAMELGMDELCFTDHVDYGIKPDWDEWDKPFEIHEGKYHILNVNYPEYFAKLLRMRRIYQGKMVIKAGLEFGVQSHTIPQYKKLIKQYGSQLDFVLLSIHEVDDTEFWTGDFQKGRTQEEYNMRYYEEMLAVVEKFHDYSVLAHVDLISRYDKAGLYPFEKIKPILTKIFQTAIADGKGIELNTSSTHYKLKDTTPSRDILRLYHDLGGRIITIGSDAHNVKRLAEYVPESMQVLRELGFTEFCTFEKMEPIFHKL</sequence>
<evidence type="ECO:0000313" key="10">
    <source>
        <dbReference type="EMBL" id="MSU08415.1"/>
    </source>
</evidence>
<evidence type="ECO:0000256" key="2">
    <source>
        <dbReference type="ARBA" id="ARBA00009152"/>
    </source>
</evidence>
<comment type="similarity">
    <text evidence="2 8">Belongs to the PHP hydrolase family. HisK subfamily.</text>
</comment>
<dbReference type="EMBL" id="VUNR01000007">
    <property type="protein sequence ID" value="MSU08415.1"/>
    <property type="molecule type" value="Genomic_DNA"/>
</dbReference>
<dbReference type="InterPro" id="IPR016195">
    <property type="entry name" value="Pol/histidinol_Pase-like"/>
</dbReference>
<dbReference type="InterPro" id="IPR004013">
    <property type="entry name" value="PHP_dom"/>
</dbReference>
<dbReference type="Proteomes" id="UP000433181">
    <property type="component" value="Unassembled WGS sequence"/>
</dbReference>
<protein>
    <recommendedName>
        <fullName evidence="3 8">Histidinol-phosphatase</fullName>
        <shortName evidence="8">HolPase</shortName>
        <ecNumber evidence="3 8">3.1.3.15</ecNumber>
    </recommendedName>
</protein>
<evidence type="ECO:0000256" key="3">
    <source>
        <dbReference type="ARBA" id="ARBA00013085"/>
    </source>
</evidence>